<dbReference type="EMBL" id="LR796249">
    <property type="protein sequence ID" value="CAB4131507.1"/>
    <property type="molecule type" value="Genomic_DNA"/>
</dbReference>
<dbReference type="EMBL" id="LR796294">
    <property type="protein sequence ID" value="CAB4135277.1"/>
    <property type="molecule type" value="Genomic_DNA"/>
</dbReference>
<organism evidence="1">
    <name type="scientific">uncultured Caudovirales phage</name>
    <dbReference type="NCBI Taxonomy" id="2100421"/>
    <lineage>
        <taxon>Viruses</taxon>
        <taxon>Duplodnaviria</taxon>
        <taxon>Heunggongvirae</taxon>
        <taxon>Uroviricota</taxon>
        <taxon>Caudoviricetes</taxon>
        <taxon>Peduoviridae</taxon>
        <taxon>Maltschvirus</taxon>
        <taxon>Maltschvirus maltsch</taxon>
    </lineage>
</organism>
<accession>A0A6J5LEG0</accession>
<evidence type="ECO:0000313" key="2">
    <source>
        <dbReference type="EMBL" id="CAB4135277.1"/>
    </source>
</evidence>
<evidence type="ECO:0000313" key="1">
    <source>
        <dbReference type="EMBL" id="CAB4131507.1"/>
    </source>
</evidence>
<reference evidence="1" key="1">
    <citation type="submission" date="2020-04" db="EMBL/GenBank/DDBJ databases">
        <authorList>
            <person name="Chiriac C."/>
            <person name="Salcher M."/>
            <person name="Ghai R."/>
            <person name="Kavagutti S V."/>
        </authorList>
    </citation>
    <scope>NUCLEOTIDE SEQUENCE</scope>
</reference>
<protein>
    <submittedName>
        <fullName evidence="1">Uncharacterized protein</fullName>
    </submittedName>
</protein>
<sequence>MTKSSVKTFENGKNEFNGERLKGAKTLGESIKGGNVFDSFYKQNGHYFYIDVLADGTAVNYCPDVEFTAQKKGNKT</sequence>
<gene>
    <name evidence="1" type="ORF">UFOVP127_127</name>
    <name evidence="2" type="ORF">UFOVP276_233</name>
</gene>
<name>A0A6J5LEG0_9CAUD</name>
<proteinExistence type="predicted"/>